<dbReference type="EMBL" id="KN837244">
    <property type="protein sequence ID" value="KIJ31321.1"/>
    <property type="molecule type" value="Genomic_DNA"/>
</dbReference>
<accession>A0A0C9V169</accession>
<evidence type="ECO:0000313" key="1">
    <source>
        <dbReference type="EMBL" id="KIJ31321.1"/>
    </source>
</evidence>
<dbReference type="HOGENOM" id="CLU_154734_0_0_1"/>
<dbReference type="OrthoDB" id="4230923at2759"/>
<feature type="non-terminal residue" evidence="1">
    <location>
        <position position="116"/>
    </location>
</feature>
<evidence type="ECO:0000313" key="2">
    <source>
        <dbReference type="Proteomes" id="UP000054279"/>
    </source>
</evidence>
<sequence>TANRLKNGGIVDELDLSKAAQLIQGDEDARLAFMNLYSAQATIKPRLYPIIVERVPISFNPDSQGSLRELEDSNTIENGEVQRVRWIKPLARQEPNQKAAHLIVLLSNPRTANRMI</sequence>
<protein>
    <submittedName>
        <fullName evidence="1">Uncharacterized protein</fullName>
    </submittedName>
</protein>
<name>A0A0C9V169_SPHS4</name>
<proteinExistence type="predicted"/>
<feature type="non-terminal residue" evidence="1">
    <location>
        <position position="1"/>
    </location>
</feature>
<dbReference type="Proteomes" id="UP000054279">
    <property type="component" value="Unassembled WGS sequence"/>
</dbReference>
<dbReference type="AlphaFoldDB" id="A0A0C9V169"/>
<organism evidence="1 2">
    <name type="scientific">Sphaerobolus stellatus (strain SS14)</name>
    <dbReference type="NCBI Taxonomy" id="990650"/>
    <lineage>
        <taxon>Eukaryota</taxon>
        <taxon>Fungi</taxon>
        <taxon>Dikarya</taxon>
        <taxon>Basidiomycota</taxon>
        <taxon>Agaricomycotina</taxon>
        <taxon>Agaricomycetes</taxon>
        <taxon>Phallomycetidae</taxon>
        <taxon>Geastrales</taxon>
        <taxon>Sphaerobolaceae</taxon>
        <taxon>Sphaerobolus</taxon>
    </lineage>
</organism>
<keyword evidence="2" id="KW-1185">Reference proteome</keyword>
<gene>
    <name evidence="1" type="ORF">M422DRAFT_81647</name>
</gene>
<reference evidence="1 2" key="1">
    <citation type="submission" date="2014-06" db="EMBL/GenBank/DDBJ databases">
        <title>Evolutionary Origins and Diversification of the Mycorrhizal Mutualists.</title>
        <authorList>
            <consortium name="DOE Joint Genome Institute"/>
            <consortium name="Mycorrhizal Genomics Consortium"/>
            <person name="Kohler A."/>
            <person name="Kuo A."/>
            <person name="Nagy L.G."/>
            <person name="Floudas D."/>
            <person name="Copeland A."/>
            <person name="Barry K.W."/>
            <person name="Cichocki N."/>
            <person name="Veneault-Fourrey C."/>
            <person name="LaButti K."/>
            <person name="Lindquist E.A."/>
            <person name="Lipzen A."/>
            <person name="Lundell T."/>
            <person name="Morin E."/>
            <person name="Murat C."/>
            <person name="Riley R."/>
            <person name="Ohm R."/>
            <person name="Sun H."/>
            <person name="Tunlid A."/>
            <person name="Henrissat B."/>
            <person name="Grigoriev I.V."/>
            <person name="Hibbett D.S."/>
            <person name="Martin F."/>
        </authorList>
    </citation>
    <scope>NUCLEOTIDE SEQUENCE [LARGE SCALE GENOMIC DNA]</scope>
    <source>
        <strain evidence="1 2">SS14</strain>
    </source>
</reference>